<organism evidence="1 2">
    <name type="scientific">Nannocystis bainbridge</name>
    <dbReference type="NCBI Taxonomy" id="2995303"/>
    <lineage>
        <taxon>Bacteria</taxon>
        <taxon>Pseudomonadati</taxon>
        <taxon>Myxococcota</taxon>
        <taxon>Polyangia</taxon>
        <taxon>Nannocystales</taxon>
        <taxon>Nannocystaceae</taxon>
        <taxon>Nannocystis</taxon>
    </lineage>
</organism>
<proteinExistence type="predicted"/>
<evidence type="ECO:0000313" key="1">
    <source>
        <dbReference type="EMBL" id="MDC0723564.1"/>
    </source>
</evidence>
<sequence>MGQVLLPEQFVALQEALLAHDRVGAGLSGLPAHGLARLAVDEALLAAGAVRVERLTYVFASGLLIDVPGNAVIGNISLDDVAENVAAIYLHIGHEVTDATDLKGYRDDPRRVTRVIYRAELSLAARQDDARESVKLLGLVRRDACWSLERYAPPLLRVGVEVAPLLRDTLEAIVRAVHAVEAQLSRRIRDSFLGSEQGAELRRVRSAAHRALAVLADHGLGAGESQQKVSLHPYLLFSALREFYMEAAILEDDQHDVLQLRYRHGDLAGCFEELRLRTESCLSSSSLSAKRLGFERRASWFVAGPFPDDLCRSREVYLVLKSSSGKPVDFAGVKLASPRRIEEVHTRALAGVSLAVFQSSSFAYVYGHDATFYKLQIEGDPEWAQAVRDRDLCFPAWHALEGIQAVLVWG</sequence>
<reference evidence="1 2" key="1">
    <citation type="submission" date="2022-11" db="EMBL/GenBank/DDBJ databases">
        <title>Minimal conservation of predation-associated metabolite biosynthetic gene clusters underscores biosynthetic potential of Myxococcota including descriptions for ten novel species: Archangium lansinium sp. nov., Myxococcus landrumus sp. nov., Nannocystis bai.</title>
        <authorList>
            <person name="Ahearne A."/>
            <person name="Stevens C."/>
            <person name="Dowd S."/>
        </authorList>
    </citation>
    <scope>NUCLEOTIDE SEQUENCE [LARGE SCALE GENOMIC DNA]</scope>
    <source>
        <strain evidence="1 2">BB15-2</strain>
    </source>
</reference>
<dbReference type="Proteomes" id="UP001221686">
    <property type="component" value="Unassembled WGS sequence"/>
</dbReference>
<keyword evidence="2" id="KW-1185">Reference proteome</keyword>
<comment type="caution">
    <text evidence="1">The sequence shown here is derived from an EMBL/GenBank/DDBJ whole genome shotgun (WGS) entry which is preliminary data.</text>
</comment>
<dbReference type="NCBIfam" id="TIGR03353">
    <property type="entry name" value="VI_chp_4"/>
    <property type="match status" value="1"/>
</dbReference>
<protein>
    <submittedName>
        <fullName evidence="1">Type VI secretion system baseplate subunit TssK</fullName>
    </submittedName>
</protein>
<dbReference type="PANTHER" id="PTHR35566:SF1">
    <property type="entry name" value="TYPE VI SECRETION SYSTEM BASEPLATE COMPONENT TSSK1"/>
    <property type="match status" value="1"/>
</dbReference>
<dbReference type="Pfam" id="PF05936">
    <property type="entry name" value="T6SS_VasE"/>
    <property type="match status" value="1"/>
</dbReference>
<name>A0ABT5EE14_9BACT</name>
<dbReference type="PANTHER" id="PTHR35566">
    <property type="entry name" value="BLR3599 PROTEIN"/>
    <property type="match status" value="1"/>
</dbReference>
<dbReference type="EMBL" id="JAQNDL010000005">
    <property type="protein sequence ID" value="MDC0723564.1"/>
    <property type="molecule type" value="Genomic_DNA"/>
</dbReference>
<evidence type="ECO:0000313" key="2">
    <source>
        <dbReference type="Proteomes" id="UP001221686"/>
    </source>
</evidence>
<gene>
    <name evidence="1" type="primary">tssK</name>
    <name evidence="1" type="ORF">POL25_42170</name>
</gene>
<dbReference type="RefSeq" id="WP_272092108.1">
    <property type="nucleotide sequence ID" value="NZ_JAQNDL010000005.1"/>
</dbReference>
<accession>A0ABT5EE14</accession>
<dbReference type="InterPro" id="IPR010263">
    <property type="entry name" value="T6SS_TssK"/>
</dbReference>